<organism evidence="6 7">
    <name type="scientific">Actinomadura gamaensis</name>
    <dbReference type="NCBI Taxonomy" id="1763541"/>
    <lineage>
        <taxon>Bacteria</taxon>
        <taxon>Bacillati</taxon>
        <taxon>Actinomycetota</taxon>
        <taxon>Actinomycetes</taxon>
        <taxon>Streptosporangiales</taxon>
        <taxon>Thermomonosporaceae</taxon>
        <taxon>Actinomadura</taxon>
    </lineage>
</organism>
<keyword evidence="1 3" id="KW-0547">Nucleotide-binding</keyword>
<dbReference type="SMART" id="SM00382">
    <property type="entry name" value="AAA"/>
    <property type="match status" value="1"/>
</dbReference>
<keyword evidence="7" id="KW-1185">Reference proteome</keyword>
<dbReference type="PANTHER" id="PTHR23077">
    <property type="entry name" value="AAA-FAMILY ATPASE"/>
    <property type="match status" value="1"/>
</dbReference>
<dbReference type="EMBL" id="JBHSIT010000006">
    <property type="protein sequence ID" value="MFC4910077.1"/>
    <property type="molecule type" value="Genomic_DNA"/>
</dbReference>
<comment type="similarity">
    <text evidence="3">Belongs to the AAA ATPase family.</text>
</comment>
<feature type="domain" description="AAA+ ATPase" evidence="5">
    <location>
        <begin position="154"/>
        <end position="292"/>
    </location>
</feature>
<name>A0ABV9U195_9ACTN</name>
<dbReference type="Proteomes" id="UP001595872">
    <property type="component" value="Unassembled WGS sequence"/>
</dbReference>
<keyword evidence="2 3" id="KW-0067">ATP-binding</keyword>
<dbReference type="Pfam" id="PF00004">
    <property type="entry name" value="AAA"/>
    <property type="match status" value="1"/>
</dbReference>
<evidence type="ECO:0000256" key="4">
    <source>
        <dbReference type="SAM" id="MobiDB-lite"/>
    </source>
</evidence>
<dbReference type="RefSeq" id="WP_378258095.1">
    <property type="nucleotide sequence ID" value="NZ_JBHSIT010000006.1"/>
</dbReference>
<evidence type="ECO:0000259" key="5">
    <source>
        <dbReference type="SMART" id="SM00382"/>
    </source>
</evidence>
<comment type="caution">
    <text evidence="6">The sequence shown here is derived from an EMBL/GenBank/DDBJ whole genome shotgun (WGS) entry which is preliminary data.</text>
</comment>
<dbReference type="Pfam" id="PF17862">
    <property type="entry name" value="AAA_lid_3"/>
    <property type="match status" value="1"/>
</dbReference>
<feature type="region of interest" description="Disordered" evidence="4">
    <location>
        <begin position="71"/>
        <end position="91"/>
    </location>
</feature>
<evidence type="ECO:0000256" key="3">
    <source>
        <dbReference type="RuleBase" id="RU003651"/>
    </source>
</evidence>
<feature type="compositionally biased region" description="Pro residues" evidence="4">
    <location>
        <begin position="76"/>
        <end position="89"/>
    </location>
</feature>
<dbReference type="InterPro" id="IPR003960">
    <property type="entry name" value="ATPase_AAA_CS"/>
</dbReference>
<evidence type="ECO:0000313" key="7">
    <source>
        <dbReference type="Proteomes" id="UP001595872"/>
    </source>
</evidence>
<dbReference type="InterPro" id="IPR003959">
    <property type="entry name" value="ATPase_AAA_core"/>
</dbReference>
<dbReference type="Gene3D" id="3.40.50.300">
    <property type="entry name" value="P-loop containing nucleotide triphosphate hydrolases"/>
    <property type="match status" value="1"/>
</dbReference>
<evidence type="ECO:0000256" key="2">
    <source>
        <dbReference type="ARBA" id="ARBA00022840"/>
    </source>
</evidence>
<dbReference type="InterPro" id="IPR027417">
    <property type="entry name" value="P-loop_NTPase"/>
</dbReference>
<evidence type="ECO:0000256" key="1">
    <source>
        <dbReference type="ARBA" id="ARBA00022741"/>
    </source>
</evidence>
<evidence type="ECO:0000313" key="6">
    <source>
        <dbReference type="EMBL" id="MFC4910077.1"/>
    </source>
</evidence>
<dbReference type="InterPro" id="IPR003593">
    <property type="entry name" value="AAA+_ATPase"/>
</dbReference>
<dbReference type="Gene3D" id="1.25.40.10">
    <property type="entry name" value="Tetratricopeptide repeat domain"/>
    <property type="match status" value="1"/>
</dbReference>
<proteinExistence type="inferred from homology"/>
<dbReference type="InterPro" id="IPR050168">
    <property type="entry name" value="AAA_ATPase_domain"/>
</dbReference>
<dbReference type="InterPro" id="IPR011990">
    <property type="entry name" value="TPR-like_helical_dom_sf"/>
</dbReference>
<gene>
    <name evidence="6" type="ORF">ACFPCY_22355</name>
</gene>
<dbReference type="InterPro" id="IPR041569">
    <property type="entry name" value="AAA_lid_3"/>
</dbReference>
<protein>
    <submittedName>
        <fullName evidence="6">AAA family ATPase</fullName>
    </submittedName>
</protein>
<dbReference type="SUPFAM" id="SSF48452">
    <property type="entry name" value="TPR-like"/>
    <property type="match status" value="1"/>
</dbReference>
<dbReference type="SUPFAM" id="SSF52540">
    <property type="entry name" value="P-loop containing nucleoside triphosphate hydrolases"/>
    <property type="match status" value="1"/>
</dbReference>
<accession>A0ABV9U195</accession>
<dbReference type="PANTHER" id="PTHR23077:SF171">
    <property type="entry name" value="NUCLEAR VALOSIN-CONTAINING PROTEIN-LIKE"/>
    <property type="match status" value="1"/>
</dbReference>
<dbReference type="PROSITE" id="PS00674">
    <property type="entry name" value="AAA"/>
    <property type="match status" value="1"/>
</dbReference>
<reference evidence="7" key="1">
    <citation type="journal article" date="2019" name="Int. J. Syst. Evol. Microbiol.">
        <title>The Global Catalogue of Microorganisms (GCM) 10K type strain sequencing project: providing services to taxonomists for standard genome sequencing and annotation.</title>
        <authorList>
            <consortium name="The Broad Institute Genomics Platform"/>
            <consortium name="The Broad Institute Genome Sequencing Center for Infectious Disease"/>
            <person name="Wu L."/>
            <person name="Ma J."/>
        </authorList>
    </citation>
    <scope>NUCLEOTIDE SEQUENCE [LARGE SCALE GENOMIC DNA]</scope>
    <source>
        <strain evidence="7">KLKA75</strain>
    </source>
</reference>
<sequence length="402" mass="43694">MVDEDPLMGGLLRAVEADPGNAALRVHVAEMLLQRGRAAEALEHCTRAVSADPASPEALRLLQEITAALNGASAPAEPPAPASPPPAPAEQPFDWAFAERQLGGDAFEDDPVDEPERLRLDDVAGMDDVKRRLNISFLGPLRTPELAGAYGKNPSGGLLLYGPPGCGKTFIARALAGEMNASFYPVEIADVLDAYVGQGERHVRQFFETARRNAPCVLFFDELDALGQKRSHLRNSSWLRTIVNSLLAEMDSVRGRNDGVFVLGATNHPWDVDSALRRPGRFDRMVLVLPPDDEARAAILRSGLRDRPVGDVRIPLLVKATDGFSGADLVHLVDSAAELALADAISFGERRPITEHHFRTALAEIRPSTGPWFQTAKNVAMFGNADGTYDELLAYLKRTRQL</sequence>
<dbReference type="Gene3D" id="1.10.8.60">
    <property type="match status" value="1"/>
</dbReference>